<dbReference type="RefSeq" id="XP_024343155.1">
    <property type="nucleotide sequence ID" value="XM_024477407.1"/>
</dbReference>
<evidence type="ECO:0000313" key="4">
    <source>
        <dbReference type="Proteomes" id="UP000194127"/>
    </source>
</evidence>
<dbReference type="GeneID" id="36322357"/>
<evidence type="ECO:0000313" key="3">
    <source>
        <dbReference type="EMBL" id="OSX66361.1"/>
    </source>
</evidence>
<gene>
    <name evidence="3" type="ORF">POSPLADRAFT_1038596</name>
</gene>
<sequence>MSYASVAAQNAPPPSQQPRPDPALLTTEPPSANNITDDAAKVNIVSSDFRSNPATETSVNAPAGHATGTPVSHNARGKAKRYLHEAEKEGFYVWEVAKQYLLRPGVAGGLLGLVNVGLISAAGYAFYTKPYLRRENRALASTAAAAFVLLSGESYAAEKYRQTPRGQAEERKAKEEGAAVYRCAKEHLLRPGVLGGLLGVLNAGVLGTVGYFAYKEWDRPQWDRRIVSAISVGLLTLWSGEGYVAERATRR</sequence>
<evidence type="ECO:0000256" key="1">
    <source>
        <dbReference type="SAM" id="MobiDB-lite"/>
    </source>
</evidence>
<keyword evidence="2" id="KW-1133">Transmembrane helix</keyword>
<name>A0A1X6NCL5_9APHY</name>
<feature type="transmembrane region" description="Helical" evidence="2">
    <location>
        <begin position="192"/>
        <end position="214"/>
    </location>
</feature>
<keyword evidence="4" id="KW-1185">Reference proteome</keyword>
<feature type="region of interest" description="Disordered" evidence="1">
    <location>
        <begin position="1"/>
        <end position="36"/>
    </location>
</feature>
<feature type="transmembrane region" description="Helical" evidence="2">
    <location>
        <begin position="106"/>
        <end position="127"/>
    </location>
</feature>
<evidence type="ECO:0000256" key="2">
    <source>
        <dbReference type="SAM" id="Phobius"/>
    </source>
</evidence>
<dbReference type="AlphaFoldDB" id="A0A1X6NCL5"/>
<dbReference type="Proteomes" id="UP000194127">
    <property type="component" value="Unassembled WGS sequence"/>
</dbReference>
<keyword evidence="2" id="KW-0472">Membrane</keyword>
<accession>A0A1X6NCL5</accession>
<feature type="region of interest" description="Disordered" evidence="1">
    <location>
        <begin position="52"/>
        <end position="76"/>
    </location>
</feature>
<dbReference type="EMBL" id="KZ110592">
    <property type="protein sequence ID" value="OSX66361.1"/>
    <property type="molecule type" value="Genomic_DNA"/>
</dbReference>
<dbReference type="STRING" id="670580.A0A1X6NCL5"/>
<organism evidence="3 4">
    <name type="scientific">Postia placenta MAD-698-R-SB12</name>
    <dbReference type="NCBI Taxonomy" id="670580"/>
    <lineage>
        <taxon>Eukaryota</taxon>
        <taxon>Fungi</taxon>
        <taxon>Dikarya</taxon>
        <taxon>Basidiomycota</taxon>
        <taxon>Agaricomycotina</taxon>
        <taxon>Agaricomycetes</taxon>
        <taxon>Polyporales</taxon>
        <taxon>Adustoporiaceae</taxon>
        <taxon>Rhodonia</taxon>
    </lineage>
</organism>
<keyword evidence="2" id="KW-0812">Transmembrane</keyword>
<evidence type="ECO:0008006" key="5">
    <source>
        <dbReference type="Google" id="ProtNLM"/>
    </source>
</evidence>
<feature type="compositionally biased region" description="Pro residues" evidence="1">
    <location>
        <begin position="11"/>
        <end position="21"/>
    </location>
</feature>
<feature type="transmembrane region" description="Helical" evidence="2">
    <location>
        <begin position="226"/>
        <end position="245"/>
    </location>
</feature>
<feature type="transmembrane region" description="Helical" evidence="2">
    <location>
        <begin position="139"/>
        <end position="157"/>
    </location>
</feature>
<reference evidence="3 4" key="1">
    <citation type="submission" date="2017-04" db="EMBL/GenBank/DDBJ databases">
        <title>Genome Sequence of the Model Brown-Rot Fungus Postia placenta SB12.</title>
        <authorList>
            <consortium name="DOE Joint Genome Institute"/>
            <person name="Gaskell J."/>
            <person name="Kersten P."/>
            <person name="Larrondo L.F."/>
            <person name="Canessa P."/>
            <person name="Martinez D."/>
            <person name="Hibbett D."/>
            <person name="Schmoll M."/>
            <person name="Kubicek C.P."/>
            <person name="Martinez A.T."/>
            <person name="Yadav J."/>
            <person name="Master E."/>
            <person name="Magnuson J.K."/>
            <person name="James T."/>
            <person name="Yaver D."/>
            <person name="Berka R."/>
            <person name="Labutti K."/>
            <person name="Lipzen A."/>
            <person name="Aerts A."/>
            <person name="Barry K."/>
            <person name="Henrissat B."/>
            <person name="Blanchette R."/>
            <person name="Grigoriev I."/>
            <person name="Cullen D."/>
        </authorList>
    </citation>
    <scope>NUCLEOTIDE SEQUENCE [LARGE SCALE GENOMIC DNA]</scope>
    <source>
        <strain evidence="3 4">MAD-698-R-SB12</strain>
    </source>
</reference>
<dbReference type="OrthoDB" id="2553651at2759"/>
<protein>
    <recommendedName>
        <fullName evidence="5">Mitochondrial outer membrane protein OM14 C-terminal domain-containing protein</fullName>
    </recommendedName>
</protein>
<proteinExistence type="predicted"/>